<dbReference type="AlphaFoldDB" id="A0A2B4SQB8"/>
<accession>A0A2B4SQB8</accession>
<dbReference type="InterPro" id="IPR036028">
    <property type="entry name" value="SH3-like_dom_sf"/>
</dbReference>
<evidence type="ECO:0000313" key="5">
    <source>
        <dbReference type="EMBL" id="PFX30798.1"/>
    </source>
</evidence>
<organism evidence="5 6">
    <name type="scientific">Stylophora pistillata</name>
    <name type="common">Smooth cauliflower coral</name>
    <dbReference type="NCBI Taxonomy" id="50429"/>
    <lineage>
        <taxon>Eukaryota</taxon>
        <taxon>Metazoa</taxon>
        <taxon>Cnidaria</taxon>
        <taxon>Anthozoa</taxon>
        <taxon>Hexacorallia</taxon>
        <taxon>Scleractinia</taxon>
        <taxon>Astrocoeniina</taxon>
        <taxon>Pocilloporidae</taxon>
        <taxon>Stylophora</taxon>
    </lineage>
</organism>
<dbReference type="PANTHER" id="PTHR16830:SF12">
    <property type="entry name" value="PDZ DOMAIN-CONTAINING PROTEIN"/>
    <property type="match status" value="1"/>
</dbReference>
<feature type="region of interest" description="Disordered" evidence="3">
    <location>
        <begin position="418"/>
        <end position="437"/>
    </location>
</feature>
<dbReference type="GO" id="GO:0005886">
    <property type="term" value="C:plasma membrane"/>
    <property type="evidence" value="ECO:0007669"/>
    <property type="project" value="InterPro"/>
</dbReference>
<feature type="compositionally biased region" description="Basic and acidic residues" evidence="3">
    <location>
        <begin position="157"/>
        <end position="170"/>
    </location>
</feature>
<dbReference type="EMBL" id="LSMT01000045">
    <property type="protein sequence ID" value="PFX30798.1"/>
    <property type="molecule type" value="Genomic_DNA"/>
</dbReference>
<evidence type="ECO:0000259" key="4">
    <source>
        <dbReference type="PROSITE" id="PS50002"/>
    </source>
</evidence>
<evidence type="ECO:0000256" key="1">
    <source>
        <dbReference type="ARBA" id="ARBA00022443"/>
    </source>
</evidence>
<dbReference type="OrthoDB" id="5986624at2759"/>
<dbReference type="GO" id="GO:0072659">
    <property type="term" value="P:protein localization to plasma membrane"/>
    <property type="evidence" value="ECO:0007669"/>
    <property type="project" value="TreeGrafter"/>
</dbReference>
<evidence type="ECO:0000256" key="3">
    <source>
        <dbReference type="SAM" id="MobiDB-lite"/>
    </source>
</evidence>
<dbReference type="SUPFAM" id="SSF50044">
    <property type="entry name" value="SH3-domain"/>
    <property type="match status" value="1"/>
</dbReference>
<protein>
    <recommendedName>
        <fullName evidence="4">SH3 domain-containing protein</fullName>
    </recommendedName>
</protein>
<gene>
    <name evidence="5" type="ORF">AWC38_SpisGene4425</name>
</gene>
<feature type="compositionally biased region" description="Polar residues" evidence="3">
    <location>
        <begin position="244"/>
        <end position="253"/>
    </location>
</feature>
<evidence type="ECO:0000256" key="2">
    <source>
        <dbReference type="PROSITE-ProRule" id="PRU00192"/>
    </source>
</evidence>
<feature type="compositionally biased region" description="Acidic residues" evidence="3">
    <location>
        <begin position="258"/>
        <end position="267"/>
    </location>
</feature>
<feature type="compositionally biased region" description="Pro residues" evidence="3">
    <location>
        <begin position="56"/>
        <end position="69"/>
    </location>
</feature>
<feature type="compositionally biased region" description="Basic and acidic residues" evidence="3">
    <location>
        <begin position="133"/>
        <end position="142"/>
    </location>
</feature>
<keyword evidence="6" id="KW-1185">Reference proteome</keyword>
<feature type="domain" description="SH3" evidence="4">
    <location>
        <begin position="430"/>
        <end position="492"/>
    </location>
</feature>
<name>A0A2B4SQB8_STYPI</name>
<feature type="region of interest" description="Disordered" evidence="3">
    <location>
        <begin position="239"/>
        <end position="267"/>
    </location>
</feature>
<dbReference type="STRING" id="50429.A0A2B4SQB8"/>
<dbReference type="PROSITE" id="PS50002">
    <property type="entry name" value="SH3"/>
    <property type="match status" value="1"/>
</dbReference>
<feature type="region of interest" description="Disordered" evidence="3">
    <location>
        <begin position="571"/>
        <end position="592"/>
    </location>
</feature>
<dbReference type="Proteomes" id="UP000225706">
    <property type="component" value="Unassembled WGS sequence"/>
</dbReference>
<feature type="compositionally biased region" description="Acidic residues" evidence="3">
    <location>
        <begin position="578"/>
        <end position="592"/>
    </location>
</feature>
<comment type="caution">
    <text evidence="5">The sequence shown here is derived from an EMBL/GenBank/DDBJ whole genome shotgun (WGS) entry which is preliminary data.</text>
</comment>
<dbReference type="GO" id="GO:0050852">
    <property type="term" value="P:T cell receptor signaling pathway"/>
    <property type="evidence" value="ECO:0007669"/>
    <property type="project" value="TreeGrafter"/>
</dbReference>
<dbReference type="InterPro" id="IPR001452">
    <property type="entry name" value="SH3_domain"/>
</dbReference>
<feature type="region of interest" description="Disordered" evidence="3">
    <location>
        <begin position="300"/>
        <end position="330"/>
    </location>
</feature>
<dbReference type="PANTHER" id="PTHR16830">
    <property type="entry name" value="SH2 CONTAINING ADAPTOR PRAM-1 RELATED"/>
    <property type="match status" value="1"/>
</dbReference>
<dbReference type="Gene3D" id="2.30.30.40">
    <property type="entry name" value="SH3 Domains"/>
    <property type="match status" value="1"/>
</dbReference>
<sequence length="592" mass="67164">MTFPVQIPHPTKARFKFHVPLGTDDSQMPMGWRIVANIMAVQLNEILQKRGSLHRAPPPRAPSNKPPPATRNTPIPNKDTEVNIAQLIPGVKLRRTGMRDSLIAEDADNKHVVDTIEPENELQSVIAKRRALFEQKDEEVKPKKPPKPKPKPSVNNHKQDKENQETKSRSDSACSISSGEDKDVLTDSNRNVVCRDSKGDPKLSNLPTMESLGKPPAKPSKPDSLAKLLEKYDRKSVVMAPRRNTLQSSSATSMGDVIPEENDEGEMYDDVDELKNQILGEQEDKQDKQLAAQEENGIMEENYDDVGGMVENAGSNSERQNPEPILEENYDDLDTVKEQALQIQNGIKITLYCLPPKGKKDLKKEIENQKKKEKEELKKKKEDEKRREREEKEEKKRKEEEKKKREEEKKKRERIDKELCRKHKLKPGNQNTGVGEAKSNFAGDGKFDLPVKAGETVFVISENNCSQGRWLIKNTEGHYGYIPTELIQLKIDSEGNRMSAIITEDFYEDVDQYQKEGQLIEEGVSRRPLTAVCVVCEEALMFGFFPIIYSAEVSFSSIFAIISEDDQEVYDDIGGQEPIDEDLYEELPADQP</sequence>
<evidence type="ECO:0000313" key="6">
    <source>
        <dbReference type="Proteomes" id="UP000225706"/>
    </source>
</evidence>
<feature type="region of interest" description="Disordered" evidence="3">
    <location>
        <begin position="369"/>
        <end position="413"/>
    </location>
</feature>
<dbReference type="InterPro" id="IPR043443">
    <property type="entry name" value="FYB1/2-like"/>
</dbReference>
<dbReference type="GO" id="GO:0007229">
    <property type="term" value="P:integrin-mediated signaling pathway"/>
    <property type="evidence" value="ECO:0007669"/>
    <property type="project" value="InterPro"/>
</dbReference>
<reference evidence="6" key="1">
    <citation type="journal article" date="2017" name="bioRxiv">
        <title>Comparative analysis of the genomes of Stylophora pistillata and Acropora digitifera provides evidence for extensive differences between species of corals.</title>
        <authorList>
            <person name="Voolstra C.R."/>
            <person name="Li Y."/>
            <person name="Liew Y.J."/>
            <person name="Baumgarten S."/>
            <person name="Zoccola D."/>
            <person name="Flot J.-F."/>
            <person name="Tambutte S."/>
            <person name="Allemand D."/>
            <person name="Aranda M."/>
        </authorList>
    </citation>
    <scope>NUCLEOTIDE SEQUENCE [LARGE SCALE GENOMIC DNA]</scope>
</reference>
<proteinExistence type="predicted"/>
<keyword evidence="1 2" id="KW-0728">SH3 domain</keyword>
<feature type="region of interest" description="Disordered" evidence="3">
    <location>
        <begin position="133"/>
        <end position="226"/>
    </location>
</feature>
<feature type="region of interest" description="Disordered" evidence="3">
    <location>
        <begin position="52"/>
        <end position="80"/>
    </location>
</feature>